<evidence type="ECO:0000256" key="3">
    <source>
        <dbReference type="ARBA" id="ARBA00022801"/>
    </source>
</evidence>
<accession>A0A7S2XX29</accession>
<keyword evidence="3 7" id="KW-0378">Hydrolase</keyword>
<evidence type="ECO:0000256" key="7">
    <source>
        <dbReference type="RuleBase" id="RU000492"/>
    </source>
</evidence>
<dbReference type="SMART" id="SM00490">
    <property type="entry name" value="HELICc"/>
    <property type="match status" value="1"/>
</dbReference>
<sequence length="505" mass="55203">MSYYGGGGGGDSRYGSSDSRRGGGGYGGGGFGGGGFGGGGFGGGFGGDRMGGLGAGLRSINWDLSTLPVFEKNFYIEHPAVASRSDSEAQSWRRQHSIVIQGDGIPKPVMTFEEASMPEYLLSEVLKQGFNSPTPIQCQGWPMALLGRDMVGISATGSGKTLAFLLPAMVHINAQPYLQPGDGPIVLVIAPTRELAVQIKQECDKFGGTSGIKNTCLYGGVPKRTQLYDLKRGIEIAIATPGRLIDHLESGATNLRRVTYLVLDEADRMLDMGFEPQIRKIVSQIRPDRQTLMWSATWPKEVQGLARDFLTNYYQVTVGSLELSANKDVTQIIECLEDFGKYRKLQEHLREGGGHLKTLIFVETKKGCDALTRSLRMDGYHARCIHGDKNQDERDWVLREFREDKIELLVATDVAARGLDVKNIVRVVNFDFPGNMEDYVHRIGRCGRAGAKGTAISFFASKNAKMARELIEILNKNGSHVPQELAQFQGMSYGGGRGGGRSRYR</sequence>
<dbReference type="EC" id="3.6.4.13" evidence="1"/>
<name>A0A7S2XX29_9STRA</name>
<dbReference type="CDD" id="cd18787">
    <property type="entry name" value="SF2_C_DEAD"/>
    <property type="match status" value="1"/>
</dbReference>
<dbReference type="InterPro" id="IPR001650">
    <property type="entry name" value="Helicase_C-like"/>
</dbReference>
<evidence type="ECO:0000256" key="6">
    <source>
        <dbReference type="PROSITE-ProRule" id="PRU00552"/>
    </source>
</evidence>
<feature type="region of interest" description="Disordered" evidence="8">
    <location>
        <begin position="1"/>
        <end position="21"/>
    </location>
</feature>
<proteinExistence type="inferred from homology"/>
<evidence type="ECO:0000256" key="5">
    <source>
        <dbReference type="ARBA" id="ARBA00022840"/>
    </source>
</evidence>
<evidence type="ECO:0000256" key="1">
    <source>
        <dbReference type="ARBA" id="ARBA00012552"/>
    </source>
</evidence>
<dbReference type="PROSITE" id="PS51194">
    <property type="entry name" value="HELICASE_CTER"/>
    <property type="match status" value="1"/>
</dbReference>
<feature type="domain" description="DEAD-box RNA helicase Q" evidence="11">
    <location>
        <begin position="110"/>
        <end position="138"/>
    </location>
</feature>
<dbReference type="EMBL" id="HBHR01009898">
    <property type="protein sequence ID" value="CAD9862187.1"/>
    <property type="molecule type" value="Transcribed_RNA"/>
</dbReference>
<dbReference type="SMART" id="SM00487">
    <property type="entry name" value="DEXDc"/>
    <property type="match status" value="1"/>
</dbReference>
<gene>
    <name evidence="12" type="ORF">FJAP1339_LOCUS4719</name>
</gene>
<dbReference type="InterPro" id="IPR014014">
    <property type="entry name" value="RNA_helicase_DEAD_Q_motif"/>
</dbReference>
<dbReference type="InterPro" id="IPR000629">
    <property type="entry name" value="RNA-helicase_DEAD-box_CS"/>
</dbReference>
<evidence type="ECO:0000256" key="8">
    <source>
        <dbReference type="SAM" id="MobiDB-lite"/>
    </source>
</evidence>
<dbReference type="InterPro" id="IPR011545">
    <property type="entry name" value="DEAD/DEAH_box_helicase_dom"/>
</dbReference>
<evidence type="ECO:0000259" key="11">
    <source>
        <dbReference type="PROSITE" id="PS51195"/>
    </source>
</evidence>
<dbReference type="GO" id="GO:0003676">
    <property type="term" value="F:nucleic acid binding"/>
    <property type="evidence" value="ECO:0007669"/>
    <property type="project" value="InterPro"/>
</dbReference>
<feature type="short sequence motif" description="Q motif" evidence="6">
    <location>
        <begin position="110"/>
        <end position="138"/>
    </location>
</feature>
<evidence type="ECO:0000313" key="12">
    <source>
        <dbReference type="EMBL" id="CAD9862187.1"/>
    </source>
</evidence>
<dbReference type="GO" id="GO:0003724">
    <property type="term" value="F:RNA helicase activity"/>
    <property type="evidence" value="ECO:0007669"/>
    <property type="project" value="UniProtKB-EC"/>
</dbReference>
<dbReference type="FunFam" id="3.40.50.300:FF:000079">
    <property type="entry name" value="probable ATP-dependent RNA helicase DDX17"/>
    <property type="match status" value="1"/>
</dbReference>
<feature type="domain" description="Helicase ATP-binding" evidence="9">
    <location>
        <begin position="141"/>
        <end position="316"/>
    </location>
</feature>
<dbReference type="PANTHER" id="PTHR47958">
    <property type="entry name" value="ATP-DEPENDENT RNA HELICASE DBP3"/>
    <property type="match status" value="1"/>
</dbReference>
<dbReference type="Gene3D" id="3.40.50.300">
    <property type="entry name" value="P-loop containing nucleotide triphosphate hydrolases"/>
    <property type="match status" value="2"/>
</dbReference>
<dbReference type="AlphaFoldDB" id="A0A7S2XX29"/>
<dbReference type="InterPro" id="IPR027417">
    <property type="entry name" value="P-loop_NTPase"/>
</dbReference>
<feature type="compositionally biased region" description="Gly residues" evidence="8">
    <location>
        <begin position="1"/>
        <end position="12"/>
    </location>
</feature>
<comment type="similarity">
    <text evidence="7">Belongs to the DEAD box helicase family.</text>
</comment>
<evidence type="ECO:0000259" key="10">
    <source>
        <dbReference type="PROSITE" id="PS51194"/>
    </source>
</evidence>
<organism evidence="12">
    <name type="scientific">Fibrocapsa japonica</name>
    <dbReference type="NCBI Taxonomy" id="94617"/>
    <lineage>
        <taxon>Eukaryota</taxon>
        <taxon>Sar</taxon>
        <taxon>Stramenopiles</taxon>
        <taxon>Ochrophyta</taxon>
        <taxon>Raphidophyceae</taxon>
        <taxon>Chattonellales</taxon>
        <taxon>Chattonellaceae</taxon>
        <taxon>Fibrocapsa</taxon>
    </lineage>
</organism>
<dbReference type="PROSITE" id="PS00039">
    <property type="entry name" value="DEAD_ATP_HELICASE"/>
    <property type="match status" value="1"/>
</dbReference>
<dbReference type="SUPFAM" id="SSF52540">
    <property type="entry name" value="P-loop containing nucleoside triphosphate hydrolases"/>
    <property type="match status" value="1"/>
</dbReference>
<dbReference type="PROSITE" id="PS51195">
    <property type="entry name" value="Q_MOTIF"/>
    <property type="match status" value="1"/>
</dbReference>
<protein>
    <recommendedName>
        <fullName evidence="1">RNA helicase</fullName>
        <ecNumber evidence="1">3.6.4.13</ecNumber>
    </recommendedName>
</protein>
<dbReference type="CDD" id="cd17966">
    <property type="entry name" value="DEADc_DDX5_DDX17"/>
    <property type="match status" value="1"/>
</dbReference>
<keyword evidence="5 7" id="KW-0067">ATP-binding</keyword>
<evidence type="ECO:0000256" key="4">
    <source>
        <dbReference type="ARBA" id="ARBA00022806"/>
    </source>
</evidence>
<evidence type="ECO:0000256" key="2">
    <source>
        <dbReference type="ARBA" id="ARBA00022741"/>
    </source>
</evidence>
<keyword evidence="2 7" id="KW-0547">Nucleotide-binding</keyword>
<evidence type="ECO:0000259" key="9">
    <source>
        <dbReference type="PROSITE" id="PS51192"/>
    </source>
</evidence>
<reference evidence="12" key="1">
    <citation type="submission" date="2021-01" db="EMBL/GenBank/DDBJ databases">
        <authorList>
            <person name="Corre E."/>
            <person name="Pelletier E."/>
            <person name="Niang G."/>
            <person name="Scheremetjew M."/>
            <person name="Finn R."/>
            <person name="Kale V."/>
            <person name="Holt S."/>
            <person name="Cochrane G."/>
            <person name="Meng A."/>
            <person name="Brown T."/>
            <person name="Cohen L."/>
        </authorList>
    </citation>
    <scope>NUCLEOTIDE SEQUENCE</scope>
    <source>
        <strain evidence="12">CCMP1661</strain>
    </source>
</reference>
<dbReference type="PROSITE" id="PS51192">
    <property type="entry name" value="HELICASE_ATP_BIND_1"/>
    <property type="match status" value="1"/>
</dbReference>
<dbReference type="FunFam" id="3.40.50.300:FF:000008">
    <property type="entry name" value="ATP-dependent RNA helicase RhlB"/>
    <property type="match status" value="1"/>
</dbReference>
<dbReference type="Pfam" id="PF00271">
    <property type="entry name" value="Helicase_C"/>
    <property type="match status" value="1"/>
</dbReference>
<dbReference type="GO" id="GO:0016787">
    <property type="term" value="F:hydrolase activity"/>
    <property type="evidence" value="ECO:0007669"/>
    <property type="project" value="UniProtKB-KW"/>
</dbReference>
<dbReference type="Pfam" id="PF00270">
    <property type="entry name" value="DEAD"/>
    <property type="match status" value="1"/>
</dbReference>
<keyword evidence="4 7" id="KW-0347">Helicase</keyword>
<dbReference type="InterPro" id="IPR014001">
    <property type="entry name" value="Helicase_ATP-bd"/>
</dbReference>
<feature type="domain" description="Helicase C-terminal" evidence="10">
    <location>
        <begin position="344"/>
        <end position="489"/>
    </location>
</feature>
<dbReference type="GO" id="GO:0005524">
    <property type="term" value="F:ATP binding"/>
    <property type="evidence" value="ECO:0007669"/>
    <property type="project" value="UniProtKB-KW"/>
</dbReference>